<organism evidence="9 10">
    <name type="scientific">Grylomicrobium aquisgranensis</name>
    <dbReference type="NCBI Taxonomy" id="2926318"/>
    <lineage>
        <taxon>Bacteria</taxon>
        <taxon>Bacillati</taxon>
        <taxon>Bacillota</taxon>
        <taxon>Erysipelotrichia</taxon>
        <taxon>Erysipelotrichales</taxon>
        <taxon>Erysipelotrichaceae</taxon>
        <taxon>Grylomicrobium</taxon>
    </lineage>
</organism>
<dbReference type="PRINTS" id="PR00335">
    <property type="entry name" value="KUPTAKETRKA"/>
</dbReference>
<evidence type="ECO:0000256" key="5">
    <source>
        <dbReference type="ARBA" id="ARBA00023027"/>
    </source>
</evidence>
<evidence type="ECO:0000256" key="4">
    <source>
        <dbReference type="ARBA" id="ARBA00022958"/>
    </source>
</evidence>
<gene>
    <name evidence="9" type="primary">trkA</name>
    <name evidence="9" type="ORF">MOZ60_02575</name>
</gene>
<sequence length="454" mass="48866">MKILIVGAGKVGYTCTAQLSREGHDITLVDVRPDVLEKAQGAYDVIAVTGNGASLSTLQAAGITDMDVLIAVSNADEVNLLACITAKHLNPHINCIARIRDPEYVAQAYEMRDEFGLYLVVNPERQAAHEIFQLLKLPGSLTRETFAKARMEMIELRVAEGSVLCGKRLSELENAVHTRVLVCAIERHGEVIIPRGDASLMAGDRISVTGSSNNLHQMLVHLGIIRKNIRHVLIAGGGRISYYLASELGRSGMTANIIESDASRCEELADLLPAATVVHGDASSQAFLETEDLTDYDAVVSCTGIDELNIVISMYASMCHVPLTITKLGRGDSSRILDSLPVGPTVCPKDLCTTHIVRYVRAMEHSSGLSALSVHKIASGNAEVLEFVVDENTKHIGEKLKDMPIQKNVLIASISSGRTTEIAHGDMTFHAGDTVVIVAASDHVIGTLNDIFGE</sequence>
<dbReference type="PANTHER" id="PTHR43833:SF5">
    <property type="entry name" value="TRK SYSTEM POTASSIUM UPTAKE PROTEIN TRKA"/>
    <property type="match status" value="1"/>
</dbReference>
<reference evidence="9 10" key="1">
    <citation type="submission" date="2022-03" db="EMBL/GenBank/DDBJ databases">
        <title>Novel taxa within the pig intestine.</title>
        <authorList>
            <person name="Wylensek D."/>
            <person name="Bishof K."/>
            <person name="Afrizal A."/>
            <person name="Clavel T."/>
        </authorList>
    </citation>
    <scope>NUCLEOTIDE SEQUENCE [LARGE SCALE GENOMIC DNA]</scope>
    <source>
        <strain evidence="9 10">CLA-KB-P133</strain>
    </source>
</reference>
<dbReference type="NCBIfam" id="NF007033">
    <property type="entry name" value="PRK09496.1-5"/>
    <property type="match status" value="1"/>
</dbReference>
<comment type="caution">
    <text evidence="9">The sequence shown here is derived from an EMBL/GenBank/DDBJ whole genome shotgun (WGS) entry which is preliminary data.</text>
</comment>
<dbReference type="Gene3D" id="3.30.70.1450">
    <property type="entry name" value="Regulator of K+ conductance, C-terminal domain"/>
    <property type="match status" value="2"/>
</dbReference>
<proteinExistence type="predicted"/>
<dbReference type="PROSITE" id="PS51201">
    <property type="entry name" value="RCK_N"/>
    <property type="match status" value="1"/>
</dbReference>
<dbReference type="InterPro" id="IPR050721">
    <property type="entry name" value="Trk_Ktr_HKT_K-transport"/>
</dbReference>
<dbReference type="SUPFAM" id="SSF116726">
    <property type="entry name" value="TrkA C-terminal domain-like"/>
    <property type="match status" value="2"/>
</dbReference>
<accession>A0AB35U2B5</accession>
<evidence type="ECO:0000259" key="8">
    <source>
        <dbReference type="PROSITE" id="PS51202"/>
    </source>
</evidence>
<evidence type="ECO:0000256" key="6">
    <source>
        <dbReference type="ARBA" id="ARBA00023065"/>
    </source>
</evidence>
<dbReference type="InterPro" id="IPR036291">
    <property type="entry name" value="NAD(P)-bd_dom_sf"/>
</dbReference>
<feature type="domain" description="RCK C-terminal" evidence="8">
    <location>
        <begin position="372"/>
        <end position="454"/>
    </location>
</feature>
<keyword evidence="5" id="KW-0520">NAD</keyword>
<dbReference type="Pfam" id="PF02254">
    <property type="entry name" value="TrkA_N"/>
    <property type="match status" value="2"/>
</dbReference>
<dbReference type="SUPFAM" id="SSF51735">
    <property type="entry name" value="NAD(P)-binding Rossmann-fold domains"/>
    <property type="match status" value="2"/>
</dbReference>
<dbReference type="GO" id="GO:0015079">
    <property type="term" value="F:potassium ion transmembrane transporter activity"/>
    <property type="evidence" value="ECO:0007669"/>
    <property type="project" value="InterPro"/>
</dbReference>
<keyword evidence="6" id="KW-0406">Ion transport</keyword>
<dbReference type="Proteomes" id="UP001286174">
    <property type="component" value="Unassembled WGS sequence"/>
</dbReference>
<dbReference type="AlphaFoldDB" id="A0AB35U2B5"/>
<dbReference type="RefSeq" id="WP_370595535.1">
    <property type="nucleotide sequence ID" value="NZ_JALBUR010000003.1"/>
</dbReference>
<evidence type="ECO:0000256" key="1">
    <source>
        <dbReference type="ARBA" id="ARBA00017378"/>
    </source>
</evidence>
<dbReference type="InterPro" id="IPR036721">
    <property type="entry name" value="RCK_C_sf"/>
</dbReference>
<keyword evidence="2" id="KW-0813">Transport</keyword>
<dbReference type="InterPro" id="IPR006036">
    <property type="entry name" value="K_uptake_TrkA"/>
</dbReference>
<feature type="domain" description="RCK N-terminal" evidence="7">
    <location>
        <begin position="1"/>
        <end position="121"/>
    </location>
</feature>
<dbReference type="InterPro" id="IPR006037">
    <property type="entry name" value="RCK_C"/>
</dbReference>
<dbReference type="EMBL" id="JALBUR010000003">
    <property type="protein sequence ID" value="MDX8418975.1"/>
    <property type="molecule type" value="Genomic_DNA"/>
</dbReference>
<feature type="domain" description="RCK C-terminal" evidence="8">
    <location>
        <begin position="141"/>
        <end position="224"/>
    </location>
</feature>
<name>A0AB35U2B5_9FIRM</name>
<dbReference type="Pfam" id="PF02080">
    <property type="entry name" value="TrkA_C"/>
    <property type="match status" value="2"/>
</dbReference>
<evidence type="ECO:0000313" key="10">
    <source>
        <dbReference type="Proteomes" id="UP001286174"/>
    </source>
</evidence>
<evidence type="ECO:0000259" key="7">
    <source>
        <dbReference type="PROSITE" id="PS51201"/>
    </source>
</evidence>
<evidence type="ECO:0000256" key="3">
    <source>
        <dbReference type="ARBA" id="ARBA00022538"/>
    </source>
</evidence>
<keyword evidence="4" id="KW-0630">Potassium</keyword>
<dbReference type="PANTHER" id="PTHR43833">
    <property type="entry name" value="POTASSIUM CHANNEL PROTEIN 2-RELATED-RELATED"/>
    <property type="match status" value="1"/>
</dbReference>
<dbReference type="NCBIfam" id="NF007039">
    <property type="entry name" value="PRK09496.3-2"/>
    <property type="match status" value="1"/>
</dbReference>
<dbReference type="PROSITE" id="PS51202">
    <property type="entry name" value="RCK_C"/>
    <property type="match status" value="2"/>
</dbReference>
<dbReference type="GO" id="GO:0005886">
    <property type="term" value="C:plasma membrane"/>
    <property type="evidence" value="ECO:0007669"/>
    <property type="project" value="InterPro"/>
</dbReference>
<evidence type="ECO:0000313" key="9">
    <source>
        <dbReference type="EMBL" id="MDX8418975.1"/>
    </source>
</evidence>
<keyword evidence="10" id="KW-1185">Reference proteome</keyword>
<dbReference type="Gene3D" id="3.40.50.720">
    <property type="entry name" value="NAD(P)-binding Rossmann-like Domain"/>
    <property type="match status" value="2"/>
</dbReference>
<dbReference type="InterPro" id="IPR003148">
    <property type="entry name" value="RCK_N"/>
</dbReference>
<keyword evidence="3" id="KW-0633">Potassium transport</keyword>
<evidence type="ECO:0000256" key="2">
    <source>
        <dbReference type="ARBA" id="ARBA00022448"/>
    </source>
</evidence>
<protein>
    <recommendedName>
        <fullName evidence="1">Trk system potassium uptake protein TrkA</fullName>
    </recommendedName>
</protein>